<accession>A0A803PU35</accession>
<keyword evidence="7" id="KW-1185">Reference proteome</keyword>
<evidence type="ECO:0000256" key="1">
    <source>
        <dbReference type="SAM" id="MobiDB-lite"/>
    </source>
</evidence>
<dbReference type="SUPFAM" id="SSF53098">
    <property type="entry name" value="Ribonuclease H-like"/>
    <property type="match status" value="1"/>
</dbReference>
<dbReference type="InterPro" id="IPR044730">
    <property type="entry name" value="RNase_H-like_dom_plant"/>
</dbReference>
<dbReference type="InterPro" id="IPR025836">
    <property type="entry name" value="Zn_knuckle_CX2CX4HX4C"/>
</dbReference>
<dbReference type="EnsemblPlants" id="evm.model.06.1353">
    <property type="protein sequence ID" value="cds.evm.model.06.1353"/>
    <property type="gene ID" value="evm.TU.06.1353"/>
</dbReference>
<evidence type="ECO:0000259" key="4">
    <source>
        <dbReference type="Pfam" id="PF14111"/>
    </source>
</evidence>
<dbReference type="SUPFAM" id="SSF56219">
    <property type="entry name" value="DNase I-like"/>
    <property type="match status" value="1"/>
</dbReference>
<dbReference type="Gene3D" id="3.60.10.10">
    <property type="entry name" value="Endonuclease/exonuclease/phosphatase"/>
    <property type="match status" value="1"/>
</dbReference>
<dbReference type="InterPro" id="IPR040256">
    <property type="entry name" value="At4g02000-like"/>
</dbReference>
<dbReference type="Gene3D" id="3.30.420.10">
    <property type="entry name" value="Ribonuclease H-like superfamily/Ribonuclease H"/>
    <property type="match status" value="1"/>
</dbReference>
<dbReference type="InterPro" id="IPR025558">
    <property type="entry name" value="DUF4283"/>
</dbReference>
<reference evidence="6" key="2">
    <citation type="submission" date="2021-03" db="UniProtKB">
        <authorList>
            <consortium name="EnsemblPlants"/>
        </authorList>
    </citation>
    <scope>IDENTIFICATION</scope>
</reference>
<feature type="region of interest" description="Disordered" evidence="1">
    <location>
        <begin position="337"/>
        <end position="361"/>
    </location>
</feature>
<feature type="domain" description="RNase H type-1" evidence="3">
    <location>
        <begin position="1058"/>
        <end position="1149"/>
    </location>
</feature>
<dbReference type="Gramene" id="evm.model.06.1353">
    <property type="protein sequence ID" value="cds.evm.model.06.1353"/>
    <property type="gene ID" value="evm.TU.06.1353"/>
</dbReference>
<dbReference type="PANTHER" id="PTHR31286:SF183">
    <property type="entry name" value="CCHC-TYPE DOMAIN-CONTAINING PROTEIN"/>
    <property type="match status" value="1"/>
</dbReference>
<dbReference type="CDD" id="cd06222">
    <property type="entry name" value="RNase_H_like"/>
    <property type="match status" value="1"/>
</dbReference>
<feature type="domain" description="Zinc knuckle CX2CX4HX4C" evidence="5">
    <location>
        <begin position="230"/>
        <end position="277"/>
    </location>
</feature>
<feature type="domain" description="DUF4283" evidence="4">
    <location>
        <begin position="92"/>
        <end position="172"/>
    </location>
</feature>
<sequence length="1162" mass="132553">MTKLSFEMFGNYKTILEGVAATAKLDDNGNKRVAVYVKSGIYNKYVEIGIMASGSWNMKAVEEEVMRVQVAEEEEDEVAIDGRDEDDGIDARWCLVGRFLSDRDFNFETMQNVLASLWKPGMGMFVKELPPYRYLFQFYHEVDIQRVITGSPWTFNRMQLILARLKEGEDPQKITLNKLDIWVQVFDLQPGCMSDSVLRNIAKVMGQFVESDPKNFLGVWRDYFRVRVTIDINKSLRRRMRLTKHDGTTLWATFKYERAPTFCFICGIIGHSERFCVKLFDKPLDQIVKPYGEFMKAKFQNRKQNNGAKWLRTRGWTPGAVVGESSGGAVVNQMGETNMESDSQGEEGGKNRGDNSGENEANLNQEVDLQDFRKANKGKNLIVDISDSQMEESATQQLVGSVLILDNKRRKSTEALEKEASVVGLERWNCRGLGNPRAFQFMAELVVQKRPSIVFLSETLCQKDKVESLSSSIGFEGCFVVEAQGRSGGLALLWKDKDEVSINGYSRNHIDASISWEGIQQFRLTGIYGEPNKSLRANTWTLLRELKAESSLSWCLIGDFNNVMDQSEKKGGNRYPNRLIDGFRAAVGECRLQDLKLYGHPFTWEKGRNTSNWIEARLDRVMISDDWLALFNFARLFNHDVSPSDHTPLILNTNFRNIEQGRRHFKFENWWLSEPGCEEVVRGCWESNLGGSLQFKIGKCGEALADWGRGMEGNFSQRIKSCNMALKRLKGRSDEDGLQQYSEAKKKLFEVLHQKEVYWKQRSKQLWLKDGDQNRQSLEEDSKLGWEVLSRSEGKEVLIKKFVQALPSYAMNVFELPQDNCKDIERSMCNFWWHSKSSQKNGIHWLSWKNLSKHKGESWLIHDDDPFISSTHPMLNNAKVSSLMKIGLREWDKEILEDVLNERDKKLVLSIPLNSANKMMMVGAWFKDKNESSLHLFVHCSVGKACWSNVGISGLDSTEATFAAWFQAGIANWDAAKKIEVSKICWSLWKFRNDKVWNAKSPLVEEIVTSAKLTLANWINAQNRFQTTPISHNRVDNTEHWTPPSFQKLKVNVDVLEARQTSFSGVVAPIVAEAMGIKEALSWIKGKGWRDVIVETDCLNVVNDINSNKPMVSPYGFVIHDCKELLVDLLSVSIVFAKRSANKFAHALACNSVHTADGYFAI</sequence>
<dbReference type="Pfam" id="PF03372">
    <property type="entry name" value="Exo_endo_phos"/>
    <property type="match status" value="1"/>
</dbReference>
<dbReference type="InterPro" id="IPR036397">
    <property type="entry name" value="RNaseH_sf"/>
</dbReference>
<evidence type="ECO:0000259" key="2">
    <source>
        <dbReference type="Pfam" id="PF03372"/>
    </source>
</evidence>
<dbReference type="Pfam" id="PF14392">
    <property type="entry name" value="zf-CCHC_4"/>
    <property type="match status" value="1"/>
</dbReference>
<evidence type="ECO:0000313" key="7">
    <source>
        <dbReference type="Proteomes" id="UP000596661"/>
    </source>
</evidence>
<dbReference type="InterPro" id="IPR012337">
    <property type="entry name" value="RNaseH-like_sf"/>
</dbReference>
<dbReference type="InterPro" id="IPR002156">
    <property type="entry name" value="RNaseH_domain"/>
</dbReference>
<dbReference type="InterPro" id="IPR005135">
    <property type="entry name" value="Endo/exonuclease/phosphatase"/>
</dbReference>
<dbReference type="GO" id="GO:0003676">
    <property type="term" value="F:nucleic acid binding"/>
    <property type="evidence" value="ECO:0007669"/>
    <property type="project" value="InterPro"/>
</dbReference>
<dbReference type="EMBL" id="UZAU01000605">
    <property type="status" value="NOT_ANNOTATED_CDS"/>
    <property type="molecule type" value="Genomic_DNA"/>
</dbReference>
<proteinExistence type="predicted"/>
<organism evidence="6 7">
    <name type="scientific">Cannabis sativa</name>
    <name type="common">Hemp</name>
    <name type="synonym">Marijuana</name>
    <dbReference type="NCBI Taxonomy" id="3483"/>
    <lineage>
        <taxon>Eukaryota</taxon>
        <taxon>Viridiplantae</taxon>
        <taxon>Streptophyta</taxon>
        <taxon>Embryophyta</taxon>
        <taxon>Tracheophyta</taxon>
        <taxon>Spermatophyta</taxon>
        <taxon>Magnoliopsida</taxon>
        <taxon>eudicotyledons</taxon>
        <taxon>Gunneridae</taxon>
        <taxon>Pentapetalae</taxon>
        <taxon>rosids</taxon>
        <taxon>fabids</taxon>
        <taxon>Rosales</taxon>
        <taxon>Cannabaceae</taxon>
        <taxon>Cannabis</taxon>
    </lineage>
</organism>
<evidence type="ECO:0000259" key="3">
    <source>
        <dbReference type="Pfam" id="PF13456"/>
    </source>
</evidence>
<feature type="domain" description="Endonuclease/exonuclease/phosphatase" evidence="2">
    <location>
        <begin position="428"/>
        <end position="646"/>
    </location>
</feature>
<dbReference type="AlphaFoldDB" id="A0A803PU35"/>
<dbReference type="Pfam" id="PF14111">
    <property type="entry name" value="DUF4283"/>
    <property type="match status" value="1"/>
</dbReference>
<dbReference type="Pfam" id="PF13456">
    <property type="entry name" value="RVT_3"/>
    <property type="match status" value="1"/>
</dbReference>
<evidence type="ECO:0000259" key="5">
    <source>
        <dbReference type="Pfam" id="PF14392"/>
    </source>
</evidence>
<dbReference type="GO" id="GO:0004523">
    <property type="term" value="F:RNA-DNA hybrid ribonuclease activity"/>
    <property type="evidence" value="ECO:0007669"/>
    <property type="project" value="InterPro"/>
</dbReference>
<evidence type="ECO:0000313" key="6">
    <source>
        <dbReference type="EnsemblPlants" id="cds.evm.model.06.1353"/>
    </source>
</evidence>
<dbReference type="PANTHER" id="PTHR31286">
    <property type="entry name" value="GLYCINE-RICH CELL WALL STRUCTURAL PROTEIN 1.8-LIKE"/>
    <property type="match status" value="1"/>
</dbReference>
<dbReference type="InterPro" id="IPR036691">
    <property type="entry name" value="Endo/exonu/phosph_ase_sf"/>
</dbReference>
<dbReference type="Proteomes" id="UP000596661">
    <property type="component" value="Chromosome 6"/>
</dbReference>
<protein>
    <submittedName>
        <fullName evidence="6">Uncharacterized protein</fullName>
    </submittedName>
</protein>
<name>A0A803PU35_CANSA</name>
<reference evidence="6" key="1">
    <citation type="submission" date="2018-11" db="EMBL/GenBank/DDBJ databases">
        <authorList>
            <person name="Grassa J C."/>
        </authorList>
    </citation>
    <scope>NUCLEOTIDE SEQUENCE [LARGE SCALE GENOMIC DNA]</scope>
</reference>